<dbReference type="EMBL" id="JAZHRV010000001">
    <property type="protein sequence ID" value="MEH2556693.1"/>
    <property type="molecule type" value="Genomic_DNA"/>
</dbReference>
<dbReference type="PANTHER" id="PTHR21366:SF14">
    <property type="entry name" value="GLYOXALASE DOMAIN-CONTAINING PROTEIN 5"/>
    <property type="match status" value="1"/>
</dbReference>
<dbReference type="InterPro" id="IPR004360">
    <property type="entry name" value="Glyas_Fos-R_dOase_dom"/>
</dbReference>
<protein>
    <submittedName>
        <fullName evidence="2">Catechol-2,3-dioxygenase</fullName>
    </submittedName>
</protein>
<accession>A0ABU8BDS9</accession>
<evidence type="ECO:0000313" key="3">
    <source>
        <dbReference type="Proteomes" id="UP001364224"/>
    </source>
</evidence>
<organism evidence="2 3">
    <name type="scientific">Bradyrhizobium algeriense</name>
    <dbReference type="NCBI Taxonomy" id="634784"/>
    <lineage>
        <taxon>Bacteria</taxon>
        <taxon>Pseudomonadati</taxon>
        <taxon>Pseudomonadota</taxon>
        <taxon>Alphaproteobacteria</taxon>
        <taxon>Hyphomicrobiales</taxon>
        <taxon>Nitrobacteraceae</taxon>
        <taxon>Bradyrhizobium</taxon>
    </lineage>
</organism>
<keyword evidence="3" id="KW-1185">Reference proteome</keyword>
<dbReference type="PROSITE" id="PS51819">
    <property type="entry name" value="VOC"/>
    <property type="match status" value="1"/>
</dbReference>
<dbReference type="Proteomes" id="UP001364224">
    <property type="component" value="Unassembled WGS sequence"/>
</dbReference>
<dbReference type="Gene3D" id="3.10.180.10">
    <property type="entry name" value="2,3-Dihydroxybiphenyl 1,2-Dioxygenase, domain 1"/>
    <property type="match status" value="1"/>
</dbReference>
<name>A0ABU8BDS9_9BRAD</name>
<gene>
    <name evidence="2" type="ORF">V1286_004222</name>
</gene>
<dbReference type="InterPro" id="IPR050383">
    <property type="entry name" value="GlyoxalaseI/FosfomycinResist"/>
</dbReference>
<comment type="caution">
    <text evidence="2">The sequence shown here is derived from an EMBL/GenBank/DDBJ whole genome shotgun (WGS) entry which is preliminary data.</text>
</comment>
<dbReference type="Pfam" id="PF00903">
    <property type="entry name" value="Glyoxalase"/>
    <property type="match status" value="1"/>
</dbReference>
<reference evidence="2 3" key="1">
    <citation type="submission" date="2024-02" db="EMBL/GenBank/DDBJ databases">
        <title>Adaptive strategies in a cosmopolitan and abundant soil bacterium.</title>
        <authorList>
            <person name="Carini P."/>
        </authorList>
    </citation>
    <scope>NUCLEOTIDE SEQUENCE [LARGE SCALE GENOMIC DNA]</scope>
    <source>
        <strain evidence="2 3">AZCC 1608</strain>
    </source>
</reference>
<sequence length="187" mass="21475">MTAPSKFTHVVLNTHRFEEMIDWYARVFEARVQHRDNRLAFLTYDDEHHRFAFVNLGPKEDADERPATATGLNHLGYTWRNVNELMDTYARLKNHGIVPSRPVRHGPTLSFYYRDPDHNGLEFQVDLLEAEEASRFMRGPAFAANPIGEPFDPDALAKRLAQGKPINDLIFRSDQVESKATSSVHDP</sequence>
<dbReference type="InterPro" id="IPR029068">
    <property type="entry name" value="Glyas_Bleomycin-R_OHBP_Dase"/>
</dbReference>
<evidence type="ECO:0000259" key="1">
    <source>
        <dbReference type="PROSITE" id="PS51819"/>
    </source>
</evidence>
<dbReference type="SUPFAM" id="SSF54593">
    <property type="entry name" value="Glyoxalase/Bleomycin resistance protein/Dihydroxybiphenyl dioxygenase"/>
    <property type="match status" value="1"/>
</dbReference>
<dbReference type="PANTHER" id="PTHR21366">
    <property type="entry name" value="GLYOXALASE FAMILY PROTEIN"/>
    <property type="match status" value="1"/>
</dbReference>
<dbReference type="RefSeq" id="WP_334482163.1">
    <property type="nucleotide sequence ID" value="NZ_JAZHRV010000001.1"/>
</dbReference>
<proteinExistence type="predicted"/>
<feature type="domain" description="VOC" evidence="1">
    <location>
        <begin position="6"/>
        <end position="126"/>
    </location>
</feature>
<evidence type="ECO:0000313" key="2">
    <source>
        <dbReference type="EMBL" id="MEH2556693.1"/>
    </source>
</evidence>
<dbReference type="InterPro" id="IPR037523">
    <property type="entry name" value="VOC_core"/>
</dbReference>